<evidence type="ECO:0000313" key="3">
    <source>
        <dbReference type="Proteomes" id="UP000095392"/>
    </source>
</evidence>
<keyword evidence="1" id="KW-0472">Membrane</keyword>
<keyword evidence="3" id="KW-1185">Reference proteome</keyword>
<dbReference type="RefSeq" id="WP_069945532.1">
    <property type="nucleotide sequence ID" value="NZ_MIPW01000069.1"/>
</dbReference>
<dbReference type="EMBL" id="MIPY01000059">
    <property type="protein sequence ID" value="OES24702.1"/>
    <property type="molecule type" value="Genomic_DNA"/>
</dbReference>
<dbReference type="Proteomes" id="UP000095392">
    <property type="component" value="Unassembled WGS sequence"/>
</dbReference>
<name>A0AB36FQJ3_ALTMA</name>
<evidence type="ECO:0000256" key="1">
    <source>
        <dbReference type="SAM" id="Phobius"/>
    </source>
</evidence>
<sequence length="314" mass="33096">MSSPLLLIMLVLATGVLGYALKRAGFCMVDVVLQAYRRGVYGKALALWLTVMVILMGHLLLVILTGASSWPTYALSGTSLLGGALLGVGAGLNRGCNISTFTKLAEGRTEMLATITGWGLGGLLMAAMGAALPVPQAGGSHKALLISGVGLGGVCGYAYWMWRRVPANKRFGLLAGFRHARGMIWLIGPSAALVTVFLPDWGTIGSFFTLSVTQPAHLLSTSSMYGLGLAVLFTGMLVASWHMRRFSLRGPPLRVWGRHLFAGLLMGMGAYGIPGGSDTLLFIGLPALSPHAPGAIVMMALGIWGVERLRAQRT</sequence>
<dbReference type="AlphaFoldDB" id="A0AB36FQJ3"/>
<keyword evidence="1" id="KW-0812">Transmembrane</keyword>
<feature type="transmembrane region" description="Helical" evidence="1">
    <location>
        <begin position="280"/>
        <end position="306"/>
    </location>
</feature>
<keyword evidence="1" id="KW-1133">Transmembrane helix</keyword>
<dbReference type="Pfam" id="PF04143">
    <property type="entry name" value="Sulf_transp"/>
    <property type="match status" value="2"/>
</dbReference>
<comment type="caution">
    <text evidence="2">The sequence shown here is derived from an EMBL/GenBank/DDBJ whole genome shotgun (WGS) entry which is preliminary data.</text>
</comment>
<proteinExistence type="predicted"/>
<feature type="transmembrane region" description="Helical" evidence="1">
    <location>
        <begin position="183"/>
        <end position="204"/>
    </location>
</feature>
<organism evidence="2 3">
    <name type="scientific">Alteromonas macleodii</name>
    <name type="common">Pseudoalteromonas macleodii</name>
    <dbReference type="NCBI Taxonomy" id="28108"/>
    <lineage>
        <taxon>Bacteria</taxon>
        <taxon>Pseudomonadati</taxon>
        <taxon>Pseudomonadota</taxon>
        <taxon>Gammaproteobacteria</taxon>
        <taxon>Alteromonadales</taxon>
        <taxon>Alteromonadaceae</taxon>
        <taxon>Alteromonas/Salinimonas group</taxon>
        <taxon>Alteromonas</taxon>
    </lineage>
</organism>
<feature type="transmembrane region" description="Helical" evidence="1">
    <location>
        <begin position="112"/>
        <end position="132"/>
    </location>
</feature>
<feature type="transmembrane region" description="Helical" evidence="1">
    <location>
        <begin position="224"/>
        <end position="243"/>
    </location>
</feature>
<feature type="transmembrane region" description="Helical" evidence="1">
    <location>
        <begin position="255"/>
        <end position="274"/>
    </location>
</feature>
<accession>A0AB36FQJ3</accession>
<gene>
    <name evidence="2" type="ORF">BFV95_4645</name>
</gene>
<dbReference type="InterPro" id="IPR007272">
    <property type="entry name" value="Sulf_transp_TsuA/YedE"/>
</dbReference>
<protein>
    <submittedName>
        <fullName evidence="2">Sulfur transport family protein</fullName>
    </submittedName>
</protein>
<feature type="transmembrane region" description="Helical" evidence="1">
    <location>
        <begin position="144"/>
        <end position="162"/>
    </location>
</feature>
<feature type="transmembrane region" description="Helical" evidence="1">
    <location>
        <begin position="73"/>
        <end position="92"/>
    </location>
</feature>
<reference evidence="2 3" key="1">
    <citation type="submission" date="2016-09" db="EMBL/GenBank/DDBJ databases">
        <title>Draft Genome Sequence of four Alteromonas macleodii strains isolated from copper coupons and grown long-term at elevated copper levels.</title>
        <authorList>
            <person name="Cusick K."/>
            <person name="Dale J."/>
            <person name="Little B."/>
            <person name="Biffinger J."/>
        </authorList>
    </citation>
    <scope>NUCLEOTIDE SEQUENCE [LARGE SCALE GENOMIC DNA]</scope>
    <source>
        <strain evidence="2 3">KCP01</strain>
    </source>
</reference>
<feature type="transmembrane region" description="Helical" evidence="1">
    <location>
        <begin position="45"/>
        <end position="67"/>
    </location>
</feature>
<evidence type="ECO:0000313" key="2">
    <source>
        <dbReference type="EMBL" id="OES24702.1"/>
    </source>
</evidence>
<feature type="transmembrane region" description="Helical" evidence="1">
    <location>
        <begin position="6"/>
        <end position="33"/>
    </location>
</feature>